<gene>
    <name evidence="6" type="ORF">MINT15_06160</name>
</gene>
<dbReference type="Gene3D" id="3.20.20.30">
    <property type="entry name" value="Luciferase-like domain"/>
    <property type="match status" value="1"/>
</dbReference>
<dbReference type="EMBL" id="JRZE01000002">
    <property type="protein sequence ID" value="KHF45399.1"/>
    <property type="molecule type" value="Genomic_DNA"/>
</dbReference>
<dbReference type="GO" id="GO:0046306">
    <property type="term" value="P:alkanesulfonate catabolic process"/>
    <property type="evidence" value="ECO:0007669"/>
    <property type="project" value="TreeGrafter"/>
</dbReference>
<keyword evidence="1" id="KW-0285">Flavoprotein</keyword>
<sequence length="311" mass="34196">MELRIFTEPQQGASYDDLLRVAKATEDAGFGAFFRSDHYLKMGSVSGLPGPTDAWVTLAGLARETSRIRLGTLVTAATFRHPSVLAISVAQVDQMSGGRVEFGLGSGWYVDEHTAYGIDLPPMRELFDRYSEQLEIITGLWKTPEGETFSFDGEHYQLKEAPGLPKPAQRPHPPVILGGTGKKRTPQLAARYADEFNVPFNDIETARAQYERVDAAAEAVGRRRGDIIRSAALVVAVGRNDAEVARRADAINREVDELKTNGVAGTVSEAVDKIGRWRESTGITRLYLQVLDLSDLDHLELIASEIMPQLN</sequence>
<dbReference type="InterPro" id="IPR019952">
    <property type="entry name" value="F420_OxRdatse_Rv1855c_pred"/>
</dbReference>
<protein>
    <submittedName>
        <fullName evidence="6">Coenzyme F420-dependent oxidoreductase</fullName>
    </submittedName>
</protein>
<dbReference type="Proteomes" id="UP000030848">
    <property type="component" value="Unassembled WGS sequence"/>
</dbReference>
<keyword evidence="3" id="KW-0560">Oxidoreductase</keyword>
<keyword evidence="4" id="KW-0503">Monooxygenase</keyword>
<accession>A0A837DBX4</accession>
<dbReference type="AlphaFoldDB" id="A0A837DBX4"/>
<dbReference type="OMA" id="GWFEEEH"/>
<evidence type="ECO:0000313" key="6">
    <source>
        <dbReference type="EMBL" id="KHF45399.1"/>
    </source>
</evidence>
<feature type="domain" description="Luciferase-like" evidence="5">
    <location>
        <begin position="7"/>
        <end position="257"/>
    </location>
</feature>
<reference evidence="6 7" key="1">
    <citation type="submission" date="2014-10" db="EMBL/GenBank/DDBJ databases">
        <title>Genome sequence of Micropolyspora internatus JCM3315.</title>
        <authorList>
            <person name="Shin S.-K."/>
            <person name="Yi H."/>
        </authorList>
    </citation>
    <scope>NUCLEOTIDE SEQUENCE [LARGE SCALE GENOMIC DNA]</scope>
    <source>
        <strain evidence="6 7">JCM 3315</strain>
    </source>
</reference>
<proteinExistence type="predicted"/>
<evidence type="ECO:0000256" key="2">
    <source>
        <dbReference type="ARBA" id="ARBA00022643"/>
    </source>
</evidence>
<dbReference type="OrthoDB" id="4029802at2"/>
<evidence type="ECO:0000313" key="7">
    <source>
        <dbReference type="Proteomes" id="UP000030848"/>
    </source>
</evidence>
<evidence type="ECO:0000256" key="1">
    <source>
        <dbReference type="ARBA" id="ARBA00022630"/>
    </source>
</evidence>
<keyword evidence="2" id="KW-0288">FMN</keyword>
<dbReference type="PANTHER" id="PTHR42847:SF4">
    <property type="entry name" value="ALKANESULFONATE MONOOXYGENASE-RELATED"/>
    <property type="match status" value="1"/>
</dbReference>
<evidence type="ECO:0000256" key="3">
    <source>
        <dbReference type="ARBA" id="ARBA00023002"/>
    </source>
</evidence>
<comment type="caution">
    <text evidence="6">The sequence shown here is derived from an EMBL/GenBank/DDBJ whole genome shotgun (WGS) entry which is preliminary data.</text>
</comment>
<dbReference type="InterPro" id="IPR011251">
    <property type="entry name" value="Luciferase-like_dom"/>
</dbReference>
<name>A0A837DBX4_9PSEU</name>
<evidence type="ECO:0000256" key="4">
    <source>
        <dbReference type="ARBA" id="ARBA00023033"/>
    </source>
</evidence>
<dbReference type="RefSeq" id="WP_012796530.1">
    <property type="nucleotide sequence ID" value="NZ_CALJZO010000118.1"/>
</dbReference>
<dbReference type="SUPFAM" id="SSF51679">
    <property type="entry name" value="Bacterial luciferase-like"/>
    <property type="match status" value="1"/>
</dbReference>
<dbReference type="NCBIfam" id="TIGR03560">
    <property type="entry name" value="F420_Rv1855c"/>
    <property type="match status" value="1"/>
</dbReference>
<evidence type="ECO:0000259" key="5">
    <source>
        <dbReference type="Pfam" id="PF00296"/>
    </source>
</evidence>
<dbReference type="InterPro" id="IPR050172">
    <property type="entry name" value="SsuD_RutA_monooxygenase"/>
</dbReference>
<dbReference type="Pfam" id="PF00296">
    <property type="entry name" value="Bac_luciferase"/>
    <property type="match status" value="1"/>
</dbReference>
<dbReference type="PANTHER" id="PTHR42847">
    <property type="entry name" value="ALKANESULFONATE MONOOXYGENASE"/>
    <property type="match status" value="1"/>
</dbReference>
<dbReference type="GO" id="GO:0008726">
    <property type="term" value="F:alkanesulfonate monooxygenase activity"/>
    <property type="evidence" value="ECO:0007669"/>
    <property type="project" value="TreeGrafter"/>
</dbReference>
<organism evidence="6 7">
    <name type="scientific">Saccharomonospora viridis</name>
    <dbReference type="NCBI Taxonomy" id="1852"/>
    <lineage>
        <taxon>Bacteria</taxon>
        <taxon>Bacillati</taxon>
        <taxon>Actinomycetota</taxon>
        <taxon>Actinomycetes</taxon>
        <taxon>Pseudonocardiales</taxon>
        <taxon>Pseudonocardiaceae</taxon>
        <taxon>Saccharomonospora</taxon>
    </lineage>
</organism>
<dbReference type="InterPro" id="IPR036661">
    <property type="entry name" value="Luciferase-like_sf"/>
</dbReference>